<evidence type="ECO:0000313" key="1">
    <source>
        <dbReference type="EMBL" id="WPJ97923.1"/>
    </source>
</evidence>
<dbReference type="EMBL" id="CP138858">
    <property type="protein sequence ID" value="WPJ97923.1"/>
    <property type="molecule type" value="Genomic_DNA"/>
</dbReference>
<keyword evidence="2" id="KW-1185">Reference proteome</keyword>
<sequence>MGSIGSDYVQPSLFDEGTPVPTTEEITAQELSQFLRKKAARRQLSEDVAAKAAPRLYWHLGSETSFFERVPHRLSTSPPLAARISVFDYERPQHAGQALVEWTLVGDALPSIGARFRVFDLKAAKWIGSGRIEEDRDEVFAFLVAGLWADFYKFEHDCSGLVLVVFDRKKA</sequence>
<reference evidence="1 2" key="1">
    <citation type="submission" date="2023-11" db="EMBL/GenBank/DDBJ databases">
        <title>Coraliomargarita sp. nov., isolated from marine algae.</title>
        <authorList>
            <person name="Lee J.K."/>
            <person name="Baek J.H."/>
            <person name="Kim J.M."/>
            <person name="Choi D.G."/>
            <person name="Jeon C.O."/>
        </authorList>
    </citation>
    <scope>NUCLEOTIDE SEQUENCE [LARGE SCALE GENOMIC DNA]</scope>
    <source>
        <strain evidence="1 2">J2-16</strain>
    </source>
</reference>
<organism evidence="1 2">
    <name type="scientific">Coraliomargarita algicola</name>
    <dbReference type="NCBI Taxonomy" id="3092156"/>
    <lineage>
        <taxon>Bacteria</taxon>
        <taxon>Pseudomonadati</taxon>
        <taxon>Verrucomicrobiota</taxon>
        <taxon>Opitutia</taxon>
        <taxon>Puniceicoccales</taxon>
        <taxon>Coraliomargaritaceae</taxon>
        <taxon>Coraliomargarita</taxon>
    </lineage>
</organism>
<proteinExistence type="predicted"/>
<gene>
    <name evidence="1" type="ORF">SH580_09385</name>
</gene>
<protein>
    <submittedName>
        <fullName evidence="1">Uncharacterized protein</fullName>
    </submittedName>
</protein>
<dbReference type="RefSeq" id="WP_319834737.1">
    <property type="nucleotide sequence ID" value="NZ_CP138858.1"/>
</dbReference>
<dbReference type="Proteomes" id="UP001324993">
    <property type="component" value="Chromosome"/>
</dbReference>
<accession>A0ABZ0RRE0</accession>
<evidence type="ECO:0000313" key="2">
    <source>
        <dbReference type="Proteomes" id="UP001324993"/>
    </source>
</evidence>
<name>A0ABZ0RRE0_9BACT</name>